<evidence type="ECO:0000313" key="3">
    <source>
        <dbReference type="Proteomes" id="UP000000564"/>
    </source>
</evidence>
<keyword evidence="1" id="KW-0812">Transmembrane</keyword>
<reference evidence="2 3" key="1">
    <citation type="journal article" date="2002" name="Proc. Natl. Acad. Sci. U.S.A.">
        <title>Genome sequence of a serotype M3 strain of group A Streptococcus: phage-encoded toxins, the high-virulence phenotype, and clone emergence.</title>
        <authorList>
            <person name="Beres S.B."/>
            <person name="Sylva G.L."/>
            <person name="Barbian K.D."/>
            <person name="Lei B."/>
            <person name="Hoff J.S."/>
            <person name="Mammarella N.D."/>
            <person name="Liu M.Y."/>
            <person name="Smoot J.C."/>
            <person name="Porcella S.F."/>
            <person name="Parkins L.D."/>
            <person name="Campbell D.S."/>
            <person name="Smith T.M."/>
            <person name="McCormick J.K."/>
            <person name="Leung D.Y."/>
            <person name="Schlievert P.M."/>
            <person name="Musser J.M."/>
        </authorList>
    </citation>
    <scope>NUCLEOTIDE SEQUENCE [LARGE SCALE GENOMIC DNA]</scope>
    <source>
        <strain evidence="3">ATCC BAA-595 / MGAS315</strain>
    </source>
</reference>
<proteinExistence type="predicted"/>
<dbReference type="RefSeq" id="WP_002985226.1">
    <property type="nucleotide sequence ID" value="NC_004070.1"/>
</dbReference>
<accession>A0A0H2UTR4</accession>
<dbReference type="KEGG" id="spg:SpyM3_0503"/>
<dbReference type="Proteomes" id="UP000000564">
    <property type="component" value="Chromosome"/>
</dbReference>
<name>A0A0H2UTR4_STRP3</name>
<gene>
    <name evidence="2" type="ordered locus">SpyM3_0503</name>
</gene>
<keyword evidence="1" id="KW-0472">Membrane</keyword>
<dbReference type="HOGENOM" id="CLU_151134_2_1_9"/>
<dbReference type="GeneID" id="69901110"/>
<organism evidence="2 3">
    <name type="scientific">Streptococcus pyogenes serotype M3 (strain ATCC BAA-595 / MGAS315)</name>
    <dbReference type="NCBI Taxonomy" id="198466"/>
    <lineage>
        <taxon>Bacteria</taxon>
        <taxon>Bacillati</taxon>
        <taxon>Bacillota</taxon>
        <taxon>Bacilli</taxon>
        <taxon>Lactobacillales</taxon>
        <taxon>Streptococcaceae</taxon>
        <taxon>Streptococcus</taxon>
    </lineage>
</organism>
<evidence type="ECO:0000313" key="2">
    <source>
        <dbReference type="EMBL" id="AAM79110.1"/>
    </source>
</evidence>
<dbReference type="AlphaFoldDB" id="A0A0H2UTR4"/>
<feature type="transmembrane region" description="Helical" evidence="1">
    <location>
        <begin position="12"/>
        <end position="37"/>
    </location>
</feature>
<evidence type="ECO:0000256" key="1">
    <source>
        <dbReference type="SAM" id="Phobius"/>
    </source>
</evidence>
<keyword evidence="1" id="KW-1133">Transmembrane helix</keyword>
<protein>
    <recommendedName>
        <fullName evidence="4">EpuA protein</fullName>
    </recommendedName>
</protein>
<dbReference type="InterPro" id="IPR024596">
    <property type="entry name" value="RNApol_su_b/EpuA"/>
</dbReference>
<dbReference type="Pfam" id="PF11772">
    <property type="entry name" value="EpuA"/>
    <property type="match status" value="1"/>
</dbReference>
<dbReference type="PROSITE" id="PS51257">
    <property type="entry name" value="PROKAR_LIPOPROTEIN"/>
    <property type="match status" value="1"/>
</dbReference>
<dbReference type="EMBL" id="AE014074">
    <property type="protein sequence ID" value="AAM79110.1"/>
    <property type="molecule type" value="Genomic_DNA"/>
</dbReference>
<sequence>MTNGLKYVLEQMLLLLVIAALACLFLAIGLMIGYSFMGDGHSPWHILSMDKWAELVNKFTGK</sequence>
<evidence type="ECO:0008006" key="4">
    <source>
        <dbReference type="Google" id="ProtNLM"/>
    </source>
</evidence>